<reference evidence="2 3" key="1">
    <citation type="journal article" date="2016" name="Genome Announc.">
        <title>Draft Whole-Genome Sequence of Trichoderma gamsii T6085, a Promising Biocontrol Agent of Fusarium Head Blight on Wheat.</title>
        <authorList>
            <person name="Baroncelli R."/>
            <person name="Zapparata A."/>
            <person name="Piaggeschi G."/>
            <person name="Sarrocco S."/>
            <person name="Vannacci G."/>
        </authorList>
    </citation>
    <scope>NUCLEOTIDE SEQUENCE [LARGE SCALE GENOMIC DNA]</scope>
    <source>
        <strain evidence="2 3">T6085</strain>
    </source>
</reference>
<dbReference type="InterPro" id="IPR015797">
    <property type="entry name" value="NUDIX_hydrolase-like_dom_sf"/>
</dbReference>
<dbReference type="PROSITE" id="PS51462">
    <property type="entry name" value="NUDIX"/>
    <property type="match status" value="1"/>
</dbReference>
<dbReference type="STRING" id="398673.A0A2P4ZT05"/>
<sequence length="357" mass="40069">MASFSSPRTSSTILSEGPTIHTWTITPASSNNMGSLYDVIRRCNKFEEGQGTAMWEFVILDNSTPVGYMLPQHVAEMKWDNTSFRISRSKRKIHLDPAIKPGDDVVDICRREFIKLCEKNANNLNGCFKKWLNKSSDFHPIRGLDAELAGLVIPSAARGIFGIVTTGVHMNMFTIRGGGIYVWVSRRSQNVTYAGKLDQLVAGAMDPEDNMNPLVTLQREAMEEAGLAVDMHTKMVTWRGIYVGRAAGGSLISFYDQKDHIAGSEEGHIEPGIRYTFDLEVSPGFVPYPEEPESIDGFVLKPVEEVKRDLKNAEWKPNCGLVMLDFLLRKGVIREEDDVHFGLLRRGLHRNLPLRIE</sequence>
<dbReference type="EMBL" id="JPDN02000010">
    <property type="protein sequence ID" value="PON27407.1"/>
    <property type="molecule type" value="Genomic_DNA"/>
</dbReference>
<dbReference type="CDD" id="cd03676">
    <property type="entry name" value="NUDIX_Tnr3_like"/>
    <property type="match status" value="1"/>
</dbReference>
<name>A0A2P4ZT05_9HYPO</name>
<evidence type="ECO:0000259" key="1">
    <source>
        <dbReference type="PROSITE" id="PS51462"/>
    </source>
</evidence>
<gene>
    <name evidence="2" type="ORF">TGAM01_v203788</name>
</gene>
<evidence type="ECO:0000313" key="2">
    <source>
        <dbReference type="EMBL" id="PON27407.1"/>
    </source>
</evidence>
<feature type="domain" description="Nudix hydrolase" evidence="1">
    <location>
        <begin position="165"/>
        <end position="323"/>
    </location>
</feature>
<proteinExistence type="predicted"/>
<evidence type="ECO:0000313" key="3">
    <source>
        <dbReference type="Proteomes" id="UP000054821"/>
    </source>
</evidence>
<protein>
    <recommendedName>
        <fullName evidence="1">Nudix hydrolase domain-containing protein</fullName>
    </recommendedName>
</protein>
<dbReference type="Gene3D" id="3.90.79.10">
    <property type="entry name" value="Nucleoside Triphosphate Pyrophosphohydrolase"/>
    <property type="match status" value="1"/>
</dbReference>
<dbReference type="InterPro" id="IPR000086">
    <property type="entry name" value="NUDIX_hydrolase_dom"/>
</dbReference>
<comment type="caution">
    <text evidence="2">The sequence shown here is derived from an EMBL/GenBank/DDBJ whole genome shotgun (WGS) entry which is preliminary data.</text>
</comment>
<dbReference type="Proteomes" id="UP000054821">
    <property type="component" value="Unassembled WGS sequence"/>
</dbReference>
<organism evidence="2 3">
    <name type="scientific">Trichoderma gamsii</name>
    <dbReference type="NCBI Taxonomy" id="398673"/>
    <lineage>
        <taxon>Eukaryota</taxon>
        <taxon>Fungi</taxon>
        <taxon>Dikarya</taxon>
        <taxon>Ascomycota</taxon>
        <taxon>Pezizomycotina</taxon>
        <taxon>Sordariomycetes</taxon>
        <taxon>Hypocreomycetidae</taxon>
        <taxon>Hypocreales</taxon>
        <taxon>Hypocreaceae</taxon>
        <taxon>Trichoderma</taxon>
    </lineage>
</organism>
<accession>A0A2P4ZT05</accession>
<dbReference type="RefSeq" id="XP_018662955.1">
    <property type="nucleotide sequence ID" value="XM_018803904.2"/>
</dbReference>
<dbReference type="AlphaFoldDB" id="A0A2P4ZT05"/>
<dbReference type="SUPFAM" id="SSF55811">
    <property type="entry name" value="Nudix"/>
    <property type="match status" value="1"/>
</dbReference>
<keyword evidence="3" id="KW-1185">Reference proteome</keyword>
<dbReference type="GeneID" id="29983987"/>